<gene>
    <name evidence="1" type="ORF">XYCOK13_43640</name>
</gene>
<dbReference type="AlphaFoldDB" id="A0A8J4M4S0"/>
<reference evidence="1" key="1">
    <citation type="submission" date="2021-04" db="EMBL/GenBank/DDBJ databases">
        <title>Draft genome sequence of Xylanibacillus composti strain K13.</title>
        <authorList>
            <person name="Uke A."/>
            <person name="Chhe C."/>
            <person name="Baramee S."/>
            <person name="Kosugi A."/>
        </authorList>
    </citation>
    <scope>NUCLEOTIDE SEQUENCE</scope>
    <source>
        <strain evidence="1">K13</strain>
    </source>
</reference>
<proteinExistence type="predicted"/>
<evidence type="ECO:0000313" key="1">
    <source>
        <dbReference type="EMBL" id="GIQ71540.1"/>
    </source>
</evidence>
<sequence>MLGGGLPSWLRFPLALSSKPSESMGIEINKLGLGRVAVRAKPVGIHY</sequence>
<dbReference type="EMBL" id="BOVK01000108">
    <property type="protein sequence ID" value="GIQ71540.1"/>
    <property type="molecule type" value="Genomic_DNA"/>
</dbReference>
<comment type="caution">
    <text evidence="1">The sequence shown here is derived from an EMBL/GenBank/DDBJ whole genome shotgun (WGS) entry which is preliminary data.</text>
</comment>
<keyword evidence="2" id="KW-1185">Reference proteome</keyword>
<organism evidence="1 2">
    <name type="scientific">Xylanibacillus composti</name>
    <dbReference type="NCBI Taxonomy" id="1572762"/>
    <lineage>
        <taxon>Bacteria</taxon>
        <taxon>Bacillati</taxon>
        <taxon>Bacillota</taxon>
        <taxon>Bacilli</taxon>
        <taxon>Bacillales</taxon>
        <taxon>Paenibacillaceae</taxon>
        <taxon>Xylanibacillus</taxon>
    </lineage>
</organism>
<dbReference type="Proteomes" id="UP000677918">
    <property type="component" value="Unassembled WGS sequence"/>
</dbReference>
<evidence type="ECO:0000313" key="2">
    <source>
        <dbReference type="Proteomes" id="UP000677918"/>
    </source>
</evidence>
<name>A0A8J4M4S0_9BACL</name>
<accession>A0A8J4M4S0</accession>
<protein>
    <submittedName>
        <fullName evidence="1">Uncharacterized protein</fullName>
    </submittedName>
</protein>